<gene>
    <name evidence="2" type="ORF">CYCCA115_LOCUS13121</name>
</gene>
<feature type="chain" id="PRO_5042065998" evidence="1">
    <location>
        <begin position="20"/>
        <end position="152"/>
    </location>
</feature>
<proteinExistence type="predicted"/>
<feature type="signal peptide" evidence="1">
    <location>
        <begin position="1"/>
        <end position="19"/>
    </location>
</feature>
<accession>A0AAD2FS70</accession>
<name>A0AAD2FS70_9STRA</name>
<dbReference type="EMBL" id="CAKOGP040001786">
    <property type="protein sequence ID" value="CAJ1951541.1"/>
    <property type="molecule type" value="Genomic_DNA"/>
</dbReference>
<dbReference type="PANTHER" id="PTHR36776">
    <property type="entry name" value="EXPRESSED PROTEIN"/>
    <property type="match status" value="1"/>
</dbReference>
<keyword evidence="1" id="KW-0732">Signal</keyword>
<dbReference type="AlphaFoldDB" id="A0AAD2FS70"/>
<evidence type="ECO:0000313" key="3">
    <source>
        <dbReference type="Proteomes" id="UP001295423"/>
    </source>
</evidence>
<evidence type="ECO:0000313" key="2">
    <source>
        <dbReference type="EMBL" id="CAJ1951541.1"/>
    </source>
</evidence>
<organism evidence="2 3">
    <name type="scientific">Cylindrotheca closterium</name>
    <dbReference type="NCBI Taxonomy" id="2856"/>
    <lineage>
        <taxon>Eukaryota</taxon>
        <taxon>Sar</taxon>
        <taxon>Stramenopiles</taxon>
        <taxon>Ochrophyta</taxon>
        <taxon>Bacillariophyta</taxon>
        <taxon>Bacillariophyceae</taxon>
        <taxon>Bacillariophycidae</taxon>
        <taxon>Bacillariales</taxon>
        <taxon>Bacillariaceae</taxon>
        <taxon>Cylindrotheca</taxon>
    </lineage>
</organism>
<protein>
    <submittedName>
        <fullName evidence="2">Uncharacterized protein</fullName>
    </submittedName>
</protein>
<reference evidence="2" key="1">
    <citation type="submission" date="2023-08" db="EMBL/GenBank/DDBJ databases">
        <authorList>
            <person name="Audoor S."/>
            <person name="Bilcke G."/>
        </authorList>
    </citation>
    <scope>NUCLEOTIDE SEQUENCE</scope>
</reference>
<comment type="caution">
    <text evidence="2">The sequence shown here is derived from an EMBL/GenBank/DDBJ whole genome shotgun (WGS) entry which is preliminary data.</text>
</comment>
<sequence length="152" mass="17170">MKVFTMISWVAIVCNPVNALINARLSMSLKPHDAPLQAIPVQTVSLESLENHEDEGSYMAESIRKWLDDEWIPQDVHIKMAESAKKSYIACRESGQDDVMDILMAISNDLESNWQEYDADSFVNAWDIGNYASDYLINRSGNEGCECSAKIY</sequence>
<dbReference type="PANTHER" id="PTHR36776:SF1">
    <property type="entry name" value="EXPRESSED PROTEIN"/>
    <property type="match status" value="1"/>
</dbReference>
<dbReference type="Proteomes" id="UP001295423">
    <property type="component" value="Unassembled WGS sequence"/>
</dbReference>
<keyword evidence="3" id="KW-1185">Reference proteome</keyword>
<evidence type="ECO:0000256" key="1">
    <source>
        <dbReference type="SAM" id="SignalP"/>
    </source>
</evidence>